<dbReference type="PRINTS" id="PR00032">
    <property type="entry name" value="HTHARAC"/>
</dbReference>
<organism evidence="5 6">
    <name type="scientific">Hymenobacter coccineus</name>
    <dbReference type="NCBI Taxonomy" id="1908235"/>
    <lineage>
        <taxon>Bacteria</taxon>
        <taxon>Pseudomonadati</taxon>
        <taxon>Bacteroidota</taxon>
        <taxon>Cytophagia</taxon>
        <taxon>Cytophagales</taxon>
        <taxon>Hymenobacteraceae</taxon>
        <taxon>Hymenobacter</taxon>
    </lineage>
</organism>
<dbReference type="PANTHER" id="PTHR46796:SF6">
    <property type="entry name" value="ARAC SUBFAMILY"/>
    <property type="match status" value="1"/>
</dbReference>
<dbReference type="Pfam" id="PF12833">
    <property type="entry name" value="HTH_18"/>
    <property type="match status" value="1"/>
</dbReference>
<keyword evidence="3" id="KW-0804">Transcription</keyword>
<dbReference type="InterPro" id="IPR054015">
    <property type="entry name" value="ExsA-like_N"/>
</dbReference>
<dbReference type="GO" id="GO:0043565">
    <property type="term" value="F:sequence-specific DNA binding"/>
    <property type="evidence" value="ECO:0007669"/>
    <property type="project" value="InterPro"/>
</dbReference>
<reference evidence="5 6" key="1">
    <citation type="submission" date="2016-08" db="EMBL/GenBank/DDBJ databases">
        <title>Hymenobacter coccineus sp. nov., Hymenobacter lapidarius sp. nov. and Hymenobacter glacialis sp. nov., isolated from Antarctic soil.</title>
        <authorList>
            <person name="Sedlacek I."/>
            <person name="Kralova S."/>
            <person name="Kyrova K."/>
            <person name="Maslanova I."/>
            <person name="Stankova E."/>
            <person name="Vrbovska V."/>
            <person name="Nemec M."/>
            <person name="Bartak M."/>
            <person name="Svec P."/>
            <person name="Busse H.-J."/>
            <person name="Pantucek R."/>
        </authorList>
    </citation>
    <scope>NUCLEOTIDE SEQUENCE [LARGE SCALE GENOMIC DNA]</scope>
    <source>
        <strain evidence="5 6">CCM 8649</strain>
    </source>
</reference>
<name>A0A1G1SU76_9BACT</name>
<sequence>MPKSVSSSDNSFPAAAISLLRYRTQAPAARTRVLLPQHMFTFLLAGEKTVHFAGAQVTLQPQQFVLLAAGNCLMSEKVAAPATDYHSLLLLFEPHLLTDFYHRHAAWLNQLTRPAASQPFLRFAQDAFLTTFVQSLDCLLTGATAPPQELQLVKLEELLLYVALHHAGQLQQLCSLGRETNEDVLVRQAVTAHVDSPVAVKELAFLCHMSLSTFKRRFAQLYGTSPQRWLLARRMEKAATLLRQPGRTVSDLSDELGYENRSSFVQAFKQVHGVTPKQYQVAK</sequence>
<evidence type="ECO:0000313" key="5">
    <source>
        <dbReference type="EMBL" id="OGX82161.1"/>
    </source>
</evidence>
<dbReference type="SUPFAM" id="SSF46689">
    <property type="entry name" value="Homeodomain-like"/>
    <property type="match status" value="2"/>
</dbReference>
<dbReference type="PANTHER" id="PTHR46796">
    <property type="entry name" value="HTH-TYPE TRANSCRIPTIONAL ACTIVATOR RHAS-RELATED"/>
    <property type="match status" value="1"/>
</dbReference>
<evidence type="ECO:0000313" key="6">
    <source>
        <dbReference type="Proteomes" id="UP000177506"/>
    </source>
</evidence>
<keyword evidence="1" id="KW-0805">Transcription regulation</keyword>
<evidence type="ECO:0000256" key="2">
    <source>
        <dbReference type="ARBA" id="ARBA00023125"/>
    </source>
</evidence>
<dbReference type="InterPro" id="IPR020449">
    <property type="entry name" value="Tscrpt_reg_AraC-type_HTH"/>
</dbReference>
<keyword evidence="6" id="KW-1185">Reference proteome</keyword>
<feature type="domain" description="HTH araC/xylS-type" evidence="4">
    <location>
        <begin position="197"/>
        <end position="280"/>
    </location>
</feature>
<accession>A0A1G1SU76</accession>
<dbReference type="Gene3D" id="1.10.10.60">
    <property type="entry name" value="Homeodomain-like"/>
    <property type="match status" value="2"/>
</dbReference>
<dbReference type="EMBL" id="MDZA01000436">
    <property type="protein sequence ID" value="OGX82161.1"/>
    <property type="molecule type" value="Genomic_DNA"/>
</dbReference>
<dbReference type="InterPro" id="IPR018062">
    <property type="entry name" value="HTH_AraC-typ_CS"/>
</dbReference>
<gene>
    <name evidence="5" type="ORF">BEN49_14450</name>
</gene>
<protein>
    <submittedName>
        <fullName evidence="5">AraC family transcriptional regulator</fullName>
    </submittedName>
</protein>
<proteinExistence type="predicted"/>
<dbReference type="InterPro" id="IPR018060">
    <property type="entry name" value="HTH_AraC"/>
</dbReference>
<dbReference type="InterPro" id="IPR050204">
    <property type="entry name" value="AraC_XylS_family_regulators"/>
</dbReference>
<dbReference type="OrthoDB" id="4480133at2"/>
<dbReference type="PROSITE" id="PS00041">
    <property type="entry name" value="HTH_ARAC_FAMILY_1"/>
    <property type="match status" value="1"/>
</dbReference>
<dbReference type="RefSeq" id="WP_070746788.1">
    <property type="nucleotide sequence ID" value="NZ_MDZA01000436.1"/>
</dbReference>
<keyword evidence="2" id="KW-0238">DNA-binding</keyword>
<evidence type="ECO:0000256" key="1">
    <source>
        <dbReference type="ARBA" id="ARBA00023015"/>
    </source>
</evidence>
<dbReference type="Pfam" id="PF22200">
    <property type="entry name" value="ExsA_N"/>
    <property type="match status" value="1"/>
</dbReference>
<evidence type="ECO:0000259" key="4">
    <source>
        <dbReference type="SMART" id="SM00342"/>
    </source>
</evidence>
<dbReference type="InterPro" id="IPR009057">
    <property type="entry name" value="Homeodomain-like_sf"/>
</dbReference>
<comment type="caution">
    <text evidence="5">The sequence shown here is derived from an EMBL/GenBank/DDBJ whole genome shotgun (WGS) entry which is preliminary data.</text>
</comment>
<dbReference type="AlphaFoldDB" id="A0A1G1SU76"/>
<dbReference type="SMART" id="SM00342">
    <property type="entry name" value="HTH_ARAC"/>
    <property type="match status" value="1"/>
</dbReference>
<dbReference type="Proteomes" id="UP000177506">
    <property type="component" value="Unassembled WGS sequence"/>
</dbReference>
<dbReference type="GO" id="GO:0003700">
    <property type="term" value="F:DNA-binding transcription factor activity"/>
    <property type="evidence" value="ECO:0007669"/>
    <property type="project" value="InterPro"/>
</dbReference>
<evidence type="ECO:0000256" key="3">
    <source>
        <dbReference type="ARBA" id="ARBA00023163"/>
    </source>
</evidence>